<reference evidence="1 2" key="1">
    <citation type="journal article" date="2019" name="Sci. Rep.">
        <title>Comparative genomics of chytrid fungi reveal insights into the obligate biotrophic and pathogenic lifestyle of Synchytrium endobioticum.</title>
        <authorList>
            <person name="van de Vossenberg B.T.L.H."/>
            <person name="Warris S."/>
            <person name="Nguyen H.D.T."/>
            <person name="van Gent-Pelzer M.P.E."/>
            <person name="Joly D.L."/>
            <person name="van de Geest H.C."/>
            <person name="Bonants P.J.M."/>
            <person name="Smith D.S."/>
            <person name="Levesque C.A."/>
            <person name="van der Lee T.A.J."/>
        </authorList>
    </citation>
    <scope>NUCLEOTIDE SEQUENCE [LARGE SCALE GENOMIC DNA]</scope>
    <source>
        <strain evidence="1 2">JEL517</strain>
    </source>
</reference>
<keyword evidence="2" id="KW-1185">Reference proteome</keyword>
<evidence type="ECO:0000313" key="1">
    <source>
        <dbReference type="EMBL" id="TPX33567.1"/>
    </source>
</evidence>
<sequence length="323" mass="35415">MAELHCLELLPTDIFVTLTAFLQCNELQKISMTSKALRNGLIATKARIVASMSAQIHSDVHKTCSPIALARPTASRIIIKDKRLAQHIFLMQWQNILNRIRPAITTFKHKLTEASSTTLSKALVERLAVTSMLWVLSIGSNNGSFNLTRIIYRMILVSNNNNTSMPTSDNATAARGLVGDKLPLALQPQTVMVASLILAAKSLAQQVEETVVTKVNTTDDGILGMASLLVAVSGAQKVLDVLDVQRELELLDMLDLSYADNLEPPTSLSDPITVYVWRTHVNLCTSTSEVQGMTYSNFGLMLRVVDQKLAMPPCAFIARNLVL</sequence>
<dbReference type="EMBL" id="QEAO01000019">
    <property type="protein sequence ID" value="TPX33567.1"/>
    <property type="molecule type" value="Genomic_DNA"/>
</dbReference>
<dbReference type="AlphaFoldDB" id="A0A507BXQ3"/>
<dbReference type="Proteomes" id="UP000319731">
    <property type="component" value="Unassembled WGS sequence"/>
</dbReference>
<proteinExistence type="predicted"/>
<dbReference type="GeneID" id="42004772"/>
<protein>
    <recommendedName>
        <fullName evidence="3">F-box domain-containing protein</fullName>
    </recommendedName>
</protein>
<accession>A0A507BXQ3</accession>
<evidence type="ECO:0000313" key="2">
    <source>
        <dbReference type="Proteomes" id="UP000319731"/>
    </source>
</evidence>
<name>A0A507BXQ3_9FUNG</name>
<gene>
    <name evidence="1" type="ORF">SmJEL517_g03547</name>
</gene>
<dbReference type="OrthoDB" id="2180667at2759"/>
<organism evidence="1 2">
    <name type="scientific">Synchytrium microbalum</name>
    <dbReference type="NCBI Taxonomy" id="1806994"/>
    <lineage>
        <taxon>Eukaryota</taxon>
        <taxon>Fungi</taxon>
        <taxon>Fungi incertae sedis</taxon>
        <taxon>Chytridiomycota</taxon>
        <taxon>Chytridiomycota incertae sedis</taxon>
        <taxon>Chytridiomycetes</taxon>
        <taxon>Synchytriales</taxon>
        <taxon>Synchytriaceae</taxon>
        <taxon>Synchytrium</taxon>
    </lineage>
</organism>
<evidence type="ECO:0008006" key="3">
    <source>
        <dbReference type="Google" id="ProtNLM"/>
    </source>
</evidence>
<dbReference type="RefSeq" id="XP_031024509.1">
    <property type="nucleotide sequence ID" value="XM_031169475.1"/>
</dbReference>
<comment type="caution">
    <text evidence="1">The sequence shown here is derived from an EMBL/GenBank/DDBJ whole genome shotgun (WGS) entry which is preliminary data.</text>
</comment>